<dbReference type="InParanoid" id="D3BIB1"/>
<dbReference type="Proteomes" id="UP000001396">
    <property type="component" value="Unassembled WGS sequence"/>
</dbReference>
<organism evidence="1 2">
    <name type="scientific">Heterostelium pallidum (strain ATCC 26659 / Pp 5 / PN500)</name>
    <name type="common">Cellular slime mold</name>
    <name type="synonym">Polysphondylium pallidum</name>
    <dbReference type="NCBI Taxonomy" id="670386"/>
    <lineage>
        <taxon>Eukaryota</taxon>
        <taxon>Amoebozoa</taxon>
        <taxon>Evosea</taxon>
        <taxon>Eumycetozoa</taxon>
        <taxon>Dictyostelia</taxon>
        <taxon>Acytosteliales</taxon>
        <taxon>Acytosteliaceae</taxon>
        <taxon>Heterostelium</taxon>
    </lineage>
</organism>
<dbReference type="AlphaFoldDB" id="D3BIB1"/>
<name>D3BIB1_HETP5</name>
<reference evidence="1 2" key="1">
    <citation type="journal article" date="2011" name="Genome Res.">
        <title>Phylogeny-wide analysis of social amoeba genomes highlights ancient origins for complex intercellular communication.</title>
        <authorList>
            <person name="Heidel A.J."/>
            <person name="Lawal H.M."/>
            <person name="Felder M."/>
            <person name="Schilde C."/>
            <person name="Helps N.R."/>
            <person name="Tunggal B."/>
            <person name="Rivero F."/>
            <person name="John U."/>
            <person name="Schleicher M."/>
            <person name="Eichinger L."/>
            <person name="Platzer M."/>
            <person name="Noegel A.A."/>
            <person name="Schaap P."/>
            <person name="Gloeckner G."/>
        </authorList>
    </citation>
    <scope>NUCLEOTIDE SEQUENCE [LARGE SCALE GENOMIC DNA]</scope>
    <source>
        <strain evidence="2">ATCC 26659 / Pp 5 / PN500</strain>
    </source>
</reference>
<comment type="caution">
    <text evidence="1">The sequence shown here is derived from an EMBL/GenBank/DDBJ whole genome shotgun (WGS) entry which is preliminary data.</text>
</comment>
<gene>
    <name evidence="1" type="ORF">PPL_08479</name>
</gene>
<protein>
    <submittedName>
        <fullName evidence="1">Uncharacterized protein</fullName>
    </submittedName>
</protein>
<evidence type="ECO:0000313" key="1">
    <source>
        <dbReference type="EMBL" id="EFA79011.1"/>
    </source>
</evidence>
<accession>D3BIB1</accession>
<evidence type="ECO:0000313" key="2">
    <source>
        <dbReference type="Proteomes" id="UP000001396"/>
    </source>
</evidence>
<sequence length="25" mass="3045">MCEQQVVLYVDFQFAIFVIDKEQHD</sequence>
<dbReference type="EMBL" id="ADBJ01000037">
    <property type="protein sequence ID" value="EFA79011.1"/>
    <property type="molecule type" value="Genomic_DNA"/>
</dbReference>
<proteinExistence type="predicted"/>
<keyword evidence="2" id="KW-1185">Reference proteome</keyword>